<dbReference type="InterPro" id="IPR010196">
    <property type="entry name" value="OSB_synthase_MenC1"/>
</dbReference>
<feature type="binding site" evidence="4">
    <location>
        <position position="198"/>
    </location>
    <ligand>
        <name>Mg(2+)</name>
        <dbReference type="ChEBI" id="CHEBI:18420"/>
    </ligand>
</feature>
<accession>A0AAD1KPM2</accession>
<dbReference type="PANTHER" id="PTHR48073">
    <property type="entry name" value="O-SUCCINYLBENZOATE SYNTHASE-RELATED"/>
    <property type="match status" value="1"/>
</dbReference>
<dbReference type="Pfam" id="PF13378">
    <property type="entry name" value="MR_MLE_C"/>
    <property type="match status" value="1"/>
</dbReference>
<feature type="active site" description="Proton donor" evidence="4">
    <location>
        <position position="117"/>
    </location>
</feature>
<dbReference type="GO" id="GO:0000287">
    <property type="term" value="F:magnesium ion binding"/>
    <property type="evidence" value="ECO:0007669"/>
    <property type="project" value="UniProtKB-UniRule"/>
</dbReference>
<feature type="binding site" evidence="4">
    <location>
        <position position="175"/>
    </location>
    <ligand>
        <name>Mg(2+)</name>
        <dbReference type="ChEBI" id="CHEBI:18420"/>
    </ligand>
</feature>
<dbReference type="Proteomes" id="UP000825072">
    <property type="component" value="Chromosome 1"/>
</dbReference>
<evidence type="ECO:0000313" key="6">
    <source>
        <dbReference type="EMBL" id="BCY25428.1"/>
    </source>
</evidence>
<dbReference type="SUPFAM" id="SSF51604">
    <property type="entry name" value="Enolase C-terminal domain-like"/>
    <property type="match status" value="1"/>
</dbReference>
<dbReference type="SFLD" id="SFLDS00001">
    <property type="entry name" value="Enolase"/>
    <property type="match status" value="1"/>
</dbReference>
<dbReference type="InterPro" id="IPR036849">
    <property type="entry name" value="Enolase-like_C_sf"/>
</dbReference>
<comment type="similarity">
    <text evidence="4">Belongs to the mandelate racemase/muconate lactonizing enzyme family. MenC type 1 subfamily.</text>
</comment>
<dbReference type="Pfam" id="PF18374">
    <property type="entry name" value="Enolase_like_N"/>
    <property type="match status" value="1"/>
</dbReference>
<feature type="active site" description="Proton acceptor" evidence="4">
    <location>
        <position position="222"/>
    </location>
</feature>
<comment type="pathway">
    <text evidence="4">Quinol/quinone metabolism; menaquinone biosynthesis.</text>
</comment>
<keyword evidence="2 4" id="KW-0460">Magnesium</keyword>
<dbReference type="CDD" id="cd03320">
    <property type="entry name" value="OSBS"/>
    <property type="match status" value="1"/>
</dbReference>
<protein>
    <recommendedName>
        <fullName evidence="4">o-succinylbenzoate synthase</fullName>
        <shortName evidence="4">OSB synthase</shortName>
        <shortName evidence="4">OSBS</shortName>
        <ecNumber evidence="4">4.2.1.113</ecNumber>
    </recommendedName>
    <alternativeName>
        <fullName evidence="4">4-(2'-carboxyphenyl)-4-oxybutyric acid synthase</fullName>
    </alternativeName>
    <alternativeName>
        <fullName evidence="4">o-succinylbenzoic acid synthase</fullName>
    </alternativeName>
</protein>
<gene>
    <name evidence="4 6" type="primary">menC</name>
    <name evidence="6" type="ORF">KB1_14180</name>
</gene>
<dbReference type="EMBL" id="AP024747">
    <property type="protein sequence ID" value="BCY25428.1"/>
    <property type="molecule type" value="Genomic_DNA"/>
</dbReference>
<dbReference type="NCBIfam" id="NF002782">
    <property type="entry name" value="PRK02901.1"/>
    <property type="match status" value="1"/>
</dbReference>
<comment type="catalytic activity">
    <reaction evidence="4">
        <text>(1R,6R)-6-hydroxy-2-succinyl-cyclohexa-2,4-diene-1-carboxylate = 2-succinylbenzoate + H2O</text>
        <dbReference type="Rhea" id="RHEA:10196"/>
        <dbReference type="ChEBI" id="CHEBI:15377"/>
        <dbReference type="ChEBI" id="CHEBI:18325"/>
        <dbReference type="ChEBI" id="CHEBI:58689"/>
        <dbReference type="EC" id="4.2.1.113"/>
    </reaction>
</comment>
<organism evidence="6 7">
    <name type="scientific">Cutibacterium modestum</name>
    <dbReference type="NCBI Taxonomy" id="2559073"/>
    <lineage>
        <taxon>Bacteria</taxon>
        <taxon>Bacillati</taxon>
        <taxon>Actinomycetota</taxon>
        <taxon>Actinomycetes</taxon>
        <taxon>Propionibacteriales</taxon>
        <taxon>Propionibacteriaceae</taxon>
        <taxon>Cutibacterium</taxon>
    </lineage>
</organism>
<comment type="function">
    <text evidence="4">Converts 2-succinyl-6-hydroxy-2,4-cyclohexadiene-1-carboxylate (SHCHC) to 2-succinylbenzoate (OSB).</text>
</comment>
<feature type="domain" description="Mandelate racemase/muconate lactonizing enzyme C-terminal" evidence="5">
    <location>
        <begin position="95"/>
        <end position="194"/>
    </location>
</feature>
<dbReference type="AlphaFoldDB" id="A0AAD1KPM2"/>
<dbReference type="GO" id="GO:0043748">
    <property type="term" value="F:O-succinylbenzoate synthase activity"/>
    <property type="evidence" value="ECO:0007669"/>
    <property type="project" value="UniProtKB-EC"/>
</dbReference>
<name>A0AAD1KPM2_9ACTN</name>
<sequence>MTGLRAYRLDVPPLLADRGIDRVLAFAVPLVMRFRGIEVREGTLLHGSEGWGEWSPFWDYDPVESASWLHAGIEGATRRLPGVRRDRVPVNVTIPVVDADRARQMAAESACRTAKVKVADPHSDLREDCRRVAAVREAMPDGHIRVDANAAWDVETAVRAITELDAAAEGLEYVEQPCASVAELAQVRRKVNVPVAADESVRRAEDPLAVARVGAADLIIVKAQPLAGVARALEVIDAAGLPAVVSSALDTSIGIGLATHLAAALPSLDYACGLGTIRLFRGDVSASPLLPAGGYLSPQRGEVDVEAEEPDANLCPRWSQRLDLTVAALAELERS</sequence>
<evidence type="ECO:0000313" key="7">
    <source>
        <dbReference type="Proteomes" id="UP000825072"/>
    </source>
</evidence>
<dbReference type="InterPro" id="IPR013342">
    <property type="entry name" value="Mandelate_racemase_C"/>
</dbReference>
<dbReference type="GeneID" id="92880539"/>
<keyword evidence="1 4" id="KW-0479">Metal-binding</keyword>
<evidence type="ECO:0000256" key="3">
    <source>
        <dbReference type="ARBA" id="ARBA00023239"/>
    </source>
</evidence>
<reference evidence="6" key="1">
    <citation type="submission" date="2021-06" db="EMBL/GenBank/DDBJ databases">
        <title>Genome sequence of Cutibacterium modestum strain KB17-24694.</title>
        <authorList>
            <person name="Dekio I."/>
            <person name="Asahina A."/>
            <person name="Nishida M."/>
        </authorList>
    </citation>
    <scope>NUCLEOTIDE SEQUENCE</scope>
    <source>
        <strain evidence="6">KB17-24694</strain>
    </source>
</reference>
<dbReference type="EC" id="4.2.1.113" evidence="4"/>
<dbReference type="Gene3D" id="3.20.20.120">
    <property type="entry name" value="Enolase-like C-terminal domain"/>
    <property type="match status" value="1"/>
</dbReference>
<evidence type="ECO:0000256" key="1">
    <source>
        <dbReference type="ARBA" id="ARBA00022723"/>
    </source>
</evidence>
<keyword evidence="3 4" id="KW-0456">Lyase</keyword>
<feature type="binding site" evidence="4">
    <location>
        <position position="147"/>
    </location>
    <ligand>
        <name>Mg(2+)</name>
        <dbReference type="ChEBI" id="CHEBI:18420"/>
    </ligand>
</feature>
<proteinExistence type="inferred from homology"/>
<evidence type="ECO:0000256" key="2">
    <source>
        <dbReference type="ARBA" id="ARBA00022842"/>
    </source>
</evidence>
<dbReference type="GO" id="GO:0009234">
    <property type="term" value="P:menaquinone biosynthetic process"/>
    <property type="evidence" value="ECO:0007669"/>
    <property type="project" value="UniProtKB-UniRule"/>
</dbReference>
<dbReference type="PANTHER" id="PTHR48073:SF2">
    <property type="entry name" value="O-SUCCINYLBENZOATE SYNTHASE"/>
    <property type="match status" value="1"/>
</dbReference>
<evidence type="ECO:0000259" key="5">
    <source>
        <dbReference type="SMART" id="SM00922"/>
    </source>
</evidence>
<keyword evidence="4" id="KW-0474">Menaquinone biosynthesis</keyword>
<comment type="pathway">
    <text evidence="4">Quinol/quinone metabolism; 1,4-dihydroxy-2-naphthoate biosynthesis; 1,4-dihydroxy-2-naphthoate from chorismate: step 4/7.</text>
</comment>
<comment type="cofactor">
    <cofactor evidence="4">
        <name>a divalent metal cation</name>
        <dbReference type="ChEBI" id="CHEBI:60240"/>
    </cofactor>
</comment>
<evidence type="ECO:0000256" key="4">
    <source>
        <dbReference type="HAMAP-Rule" id="MF_00470"/>
    </source>
</evidence>
<dbReference type="RefSeq" id="WP_007433725.1">
    <property type="nucleotide sequence ID" value="NZ_AP024747.1"/>
</dbReference>
<dbReference type="SMART" id="SM00922">
    <property type="entry name" value="MR_MLE"/>
    <property type="match status" value="1"/>
</dbReference>
<dbReference type="InterPro" id="IPR029065">
    <property type="entry name" value="Enolase_C-like"/>
</dbReference>
<dbReference type="SFLD" id="SFLDF00009">
    <property type="entry name" value="o-succinylbenzoate_synthase"/>
    <property type="match status" value="1"/>
</dbReference>
<dbReference type="SFLD" id="SFLDG00180">
    <property type="entry name" value="muconate_cycloisomerase"/>
    <property type="match status" value="1"/>
</dbReference>
<dbReference type="HAMAP" id="MF_00470">
    <property type="entry name" value="MenC_1"/>
    <property type="match status" value="1"/>
</dbReference>